<dbReference type="Proteomes" id="UP000198356">
    <property type="component" value="Unassembled WGS sequence"/>
</dbReference>
<feature type="compositionally biased region" description="Low complexity" evidence="1">
    <location>
        <begin position="88"/>
        <end position="105"/>
    </location>
</feature>
<proteinExistence type="predicted"/>
<dbReference type="OrthoDB" id="123092at2"/>
<protein>
    <submittedName>
        <fullName evidence="2">Chromosome partitioning protein, ParB family</fullName>
    </submittedName>
</protein>
<reference evidence="2 3" key="1">
    <citation type="submission" date="2017-06" db="EMBL/GenBank/DDBJ databases">
        <authorList>
            <person name="Kim H.J."/>
            <person name="Triplett B.A."/>
        </authorList>
    </citation>
    <scope>NUCLEOTIDE SEQUENCE [LARGE SCALE GENOMIC DNA]</scope>
    <source>
        <strain evidence="2 3">DSM 18704</strain>
    </source>
</reference>
<dbReference type="EMBL" id="FZOU01000004">
    <property type="protein sequence ID" value="SNT11863.1"/>
    <property type="molecule type" value="Genomic_DNA"/>
</dbReference>
<feature type="compositionally biased region" description="Basic residues" evidence="1">
    <location>
        <begin position="267"/>
        <end position="294"/>
    </location>
</feature>
<dbReference type="AlphaFoldDB" id="A0A239K2L8"/>
<dbReference type="RefSeq" id="WP_089408906.1">
    <property type="nucleotide sequence ID" value="NZ_FZOU01000004.1"/>
</dbReference>
<evidence type="ECO:0000313" key="2">
    <source>
        <dbReference type="EMBL" id="SNT11863.1"/>
    </source>
</evidence>
<name>A0A239K2L8_9BACT</name>
<evidence type="ECO:0000313" key="3">
    <source>
        <dbReference type="Proteomes" id="UP000198356"/>
    </source>
</evidence>
<keyword evidence="3" id="KW-1185">Reference proteome</keyword>
<feature type="region of interest" description="Disordered" evidence="1">
    <location>
        <begin position="87"/>
        <end position="138"/>
    </location>
</feature>
<evidence type="ECO:0000256" key="1">
    <source>
        <dbReference type="SAM" id="MobiDB-lite"/>
    </source>
</evidence>
<gene>
    <name evidence="2" type="ORF">SAMN05421770_104249</name>
</gene>
<sequence>MAHIDREVAAHPELVQIENGWRNAKEQRPGAVQRGVFREIENVVDNRDAEPAPPCESAKSAIIVYGKRVGTIITVCTDNHCPVHDPRAASAQAAKPAPKLAPAPEAETEEEAAQRQQEYERQQREYEQEQERLAEEQKREDELRQQQWEAERARTEKLLKARAATFDRILDAAPATFTAAQLRVFLRTLVNLDPYTFVDDVAEHFAPEGEDNDKSAEEILLGVVDGLPDDKLTGFALRLVLTGSKPIPREGEADSLTEAATAFLPTPRRRQPAKQRRGRQQSKQPPRRAHQRSK</sequence>
<feature type="compositionally biased region" description="Basic and acidic residues" evidence="1">
    <location>
        <begin position="117"/>
        <end position="138"/>
    </location>
</feature>
<feature type="region of interest" description="Disordered" evidence="1">
    <location>
        <begin position="247"/>
        <end position="294"/>
    </location>
</feature>
<organism evidence="2 3">
    <name type="scientific">Granulicella rosea</name>
    <dbReference type="NCBI Taxonomy" id="474952"/>
    <lineage>
        <taxon>Bacteria</taxon>
        <taxon>Pseudomonadati</taxon>
        <taxon>Acidobacteriota</taxon>
        <taxon>Terriglobia</taxon>
        <taxon>Terriglobales</taxon>
        <taxon>Acidobacteriaceae</taxon>
        <taxon>Granulicella</taxon>
    </lineage>
</organism>
<accession>A0A239K2L8</accession>